<dbReference type="Proteomes" id="UP000655225">
    <property type="component" value="Unassembled WGS sequence"/>
</dbReference>
<gene>
    <name evidence="3" type="ORF">HHK36_020442</name>
</gene>
<evidence type="ECO:0000259" key="2">
    <source>
        <dbReference type="PROSITE" id="PS50280"/>
    </source>
</evidence>
<evidence type="ECO:0000313" key="4">
    <source>
        <dbReference type="Proteomes" id="UP000655225"/>
    </source>
</evidence>
<dbReference type="InterPro" id="IPR043017">
    <property type="entry name" value="WIYLD_dom_sf"/>
</dbReference>
<dbReference type="SUPFAM" id="SSF82199">
    <property type="entry name" value="SET domain"/>
    <property type="match status" value="1"/>
</dbReference>
<dbReference type="OrthoDB" id="308383at2759"/>
<proteinExistence type="predicted"/>
<dbReference type="AlphaFoldDB" id="A0A834YU21"/>
<dbReference type="PROSITE" id="PS50280">
    <property type="entry name" value="SET"/>
    <property type="match status" value="1"/>
</dbReference>
<evidence type="ECO:0000256" key="1">
    <source>
        <dbReference type="SAM" id="MobiDB-lite"/>
    </source>
</evidence>
<comment type="caution">
    <text evidence="3">The sequence shown here is derived from an EMBL/GenBank/DDBJ whole genome shotgun (WGS) entry which is preliminary data.</text>
</comment>
<accession>A0A834YU21</accession>
<dbReference type="Gene3D" id="2.170.270.10">
    <property type="entry name" value="SET domain"/>
    <property type="match status" value="1"/>
</dbReference>
<dbReference type="PANTHER" id="PTHR46450">
    <property type="entry name" value="INACTIVE HISTONE-LYSINE N-METHYLTRANSFERASE SUVR1-RELATED"/>
    <property type="match status" value="1"/>
</dbReference>
<protein>
    <recommendedName>
        <fullName evidence="2">SET domain-containing protein</fullName>
    </recommendedName>
</protein>
<dbReference type="EMBL" id="JABCRI010000014">
    <property type="protein sequence ID" value="KAF8394235.1"/>
    <property type="molecule type" value="Genomic_DNA"/>
</dbReference>
<evidence type="ECO:0000313" key="3">
    <source>
        <dbReference type="EMBL" id="KAF8394235.1"/>
    </source>
</evidence>
<dbReference type="InterPro" id="IPR001214">
    <property type="entry name" value="SET_dom"/>
</dbReference>
<sequence length="508" mass="57450">MAPNPKAEMAFSAMRDLGIPEETVRPVLRNLLKLYDKNWELIEEENYRALADAIFDYEETKAMEEKKKYENINRVEDKKKEAQMHDESENPLKRLRLRHREDQVSPSVGISDAVLGETSLVRSKIEEAAKTSELHLGDKRAKPVPVSSRRHLRVKGKEPVLSQTSPVQERAGASQLCLRERRSESNSITPPTHLRDKGKEPISPQIAPRETRSVSGRSSHVVYFKEPKVEPGTVLLPKRKVPSIHDDDSLINPKSEPFTDDLPQFEVPIAMIHPALPYPSCKEGSSIGNDSMRQADGMKSMASQNVDAEDKGDGVSDSACKTGTNYEIVHSSEAYANFEIASSPLGEVFFTSKRKGWGLRTLEDLPMGAFVCEYVGEILTNTELYERNIRSTGNEKHTYPVLLDADWGSERVLKDEEALCLDATIYGNVARFINHRCHDGNLIEIPVEVETPDHHYYHVAFFTTRKVDALEELTWDYCIDFDDHNHPVKAFRCCCGSKFCRDMKNSNS</sequence>
<dbReference type="PANTHER" id="PTHR46450:SF24">
    <property type="entry name" value="HISTONE-LYSINE N-METHYLTRANSFERASE SUVR4"/>
    <property type="match status" value="1"/>
</dbReference>
<dbReference type="OMA" id="INFDEHD"/>
<dbReference type="Gene3D" id="1.10.8.850">
    <property type="entry name" value="Histone-lysine N methyltransferase , C-terminal domain-like"/>
    <property type="match status" value="1"/>
</dbReference>
<feature type="domain" description="SET" evidence="2">
    <location>
        <begin position="336"/>
        <end position="478"/>
    </location>
</feature>
<dbReference type="Pfam" id="PF00856">
    <property type="entry name" value="SET"/>
    <property type="match status" value="1"/>
</dbReference>
<name>A0A834YU21_TETSI</name>
<feature type="region of interest" description="Disordered" evidence="1">
    <location>
        <begin position="136"/>
        <end position="218"/>
    </location>
</feature>
<organism evidence="3 4">
    <name type="scientific">Tetracentron sinense</name>
    <name type="common">Spur-leaf</name>
    <dbReference type="NCBI Taxonomy" id="13715"/>
    <lineage>
        <taxon>Eukaryota</taxon>
        <taxon>Viridiplantae</taxon>
        <taxon>Streptophyta</taxon>
        <taxon>Embryophyta</taxon>
        <taxon>Tracheophyta</taxon>
        <taxon>Spermatophyta</taxon>
        <taxon>Magnoliopsida</taxon>
        <taxon>Trochodendrales</taxon>
        <taxon>Trochodendraceae</taxon>
        <taxon>Tetracentron</taxon>
    </lineage>
</organism>
<reference evidence="3 4" key="1">
    <citation type="submission" date="2020-04" db="EMBL/GenBank/DDBJ databases">
        <title>Plant Genome Project.</title>
        <authorList>
            <person name="Zhang R.-G."/>
        </authorList>
    </citation>
    <scope>NUCLEOTIDE SEQUENCE [LARGE SCALE GENOMIC DNA]</scope>
    <source>
        <strain evidence="3">YNK0</strain>
        <tissue evidence="3">Leaf</tissue>
    </source>
</reference>
<dbReference type="SMART" id="SM00317">
    <property type="entry name" value="SET"/>
    <property type="match status" value="1"/>
</dbReference>
<dbReference type="InterPro" id="IPR018848">
    <property type="entry name" value="WIYLD_domain"/>
</dbReference>
<keyword evidence="4" id="KW-1185">Reference proteome</keyword>
<dbReference type="Pfam" id="PF10440">
    <property type="entry name" value="WIYLD"/>
    <property type="match status" value="1"/>
</dbReference>
<dbReference type="InterPro" id="IPR046341">
    <property type="entry name" value="SET_dom_sf"/>
</dbReference>